<dbReference type="PANTHER" id="PTHR23291">
    <property type="entry name" value="BAX INHIBITOR-RELATED"/>
    <property type="match status" value="1"/>
</dbReference>
<keyword evidence="3 6" id="KW-0812">Transmembrane</keyword>
<dbReference type="AlphaFoldDB" id="A0A1A9RCX2"/>
<proteinExistence type="inferred from homology"/>
<reference evidence="8" key="1">
    <citation type="submission" date="2016-05" db="EMBL/GenBank/DDBJ databases">
        <title>Draft genome of Corynebacterium afermentans subsp. afermentans LCDC 88199T.</title>
        <authorList>
            <person name="Bernier A.-M."/>
            <person name="Bernard K."/>
        </authorList>
    </citation>
    <scope>NUCLEOTIDE SEQUENCE [LARGE SCALE GENOMIC DNA]</scope>
    <source>
        <strain evidence="8">NML01-0328</strain>
    </source>
</reference>
<feature type="transmembrane region" description="Helical" evidence="6">
    <location>
        <begin position="145"/>
        <end position="165"/>
    </location>
</feature>
<protein>
    <recommendedName>
        <fullName evidence="9">BAX inhibitor protein</fullName>
    </recommendedName>
</protein>
<feature type="transmembrane region" description="Helical" evidence="6">
    <location>
        <begin position="116"/>
        <end position="133"/>
    </location>
</feature>
<keyword evidence="4 6" id="KW-1133">Transmembrane helix</keyword>
<evidence type="ECO:0000256" key="6">
    <source>
        <dbReference type="RuleBase" id="RU004379"/>
    </source>
</evidence>
<sequence>MQPRNVYDYTDVGSSVSAQSTILRKTYGLLGLSFLPAAAGAFVAMATGLSLFSFTGNYWVALGIFFAFFYGMSFLIEKNRYSNVGAALLMVLTFGLGFTLGPILNYSLALSNGIELIGIAAVMTAAVFLSMAAMAKSSTFQTNSIARFVTVGFVVAAIAMVASFFLQIPALSLTVSALFVIVSSVLIMWQVRVIIEGGEDSHISAALTLFVAIYNIFTGLLRLLLAFAGED</sequence>
<evidence type="ECO:0000256" key="1">
    <source>
        <dbReference type="ARBA" id="ARBA00004651"/>
    </source>
</evidence>
<dbReference type="Proteomes" id="UP000078003">
    <property type="component" value="Unassembled WGS sequence"/>
</dbReference>
<comment type="subcellular location">
    <subcellularLocation>
        <location evidence="1">Cell membrane</location>
        <topology evidence="1">Multi-pass membrane protein</topology>
    </subcellularLocation>
</comment>
<feature type="transmembrane region" description="Helical" evidence="6">
    <location>
        <begin position="203"/>
        <end position="228"/>
    </location>
</feature>
<keyword evidence="5 6" id="KW-0472">Membrane</keyword>
<keyword evidence="2" id="KW-1003">Cell membrane</keyword>
<feature type="transmembrane region" description="Helical" evidence="6">
    <location>
        <begin position="27"/>
        <end position="52"/>
    </location>
</feature>
<comment type="similarity">
    <text evidence="6">Belongs to the BI1 family.</text>
</comment>
<gene>
    <name evidence="7" type="ORF">A7P85_07900</name>
</gene>
<feature type="transmembrane region" description="Helical" evidence="6">
    <location>
        <begin position="171"/>
        <end position="191"/>
    </location>
</feature>
<name>A0A1A9RCX2_EIKCO</name>
<evidence type="ECO:0000256" key="3">
    <source>
        <dbReference type="ARBA" id="ARBA00022692"/>
    </source>
</evidence>
<accession>A0A1A9RCX2</accession>
<dbReference type="GO" id="GO:0005886">
    <property type="term" value="C:plasma membrane"/>
    <property type="evidence" value="ECO:0007669"/>
    <property type="project" value="UniProtKB-SubCell"/>
</dbReference>
<evidence type="ECO:0000313" key="8">
    <source>
        <dbReference type="Proteomes" id="UP000078003"/>
    </source>
</evidence>
<dbReference type="Pfam" id="PF01027">
    <property type="entry name" value="Bax1-I"/>
    <property type="match status" value="1"/>
</dbReference>
<dbReference type="PANTHER" id="PTHR23291:SF115">
    <property type="entry name" value="MODULATOR OF FTSH PROTEASE YCCA"/>
    <property type="match status" value="1"/>
</dbReference>
<comment type="caution">
    <text evidence="7">The sequence shown here is derived from an EMBL/GenBank/DDBJ whole genome shotgun (WGS) entry which is preliminary data.</text>
</comment>
<dbReference type="EMBL" id="LXSF01000009">
    <property type="protein sequence ID" value="OAM15951.1"/>
    <property type="molecule type" value="Genomic_DNA"/>
</dbReference>
<evidence type="ECO:0000256" key="2">
    <source>
        <dbReference type="ARBA" id="ARBA00022475"/>
    </source>
</evidence>
<feature type="transmembrane region" description="Helical" evidence="6">
    <location>
        <begin position="83"/>
        <end position="104"/>
    </location>
</feature>
<evidence type="ECO:0000256" key="5">
    <source>
        <dbReference type="ARBA" id="ARBA00023136"/>
    </source>
</evidence>
<feature type="transmembrane region" description="Helical" evidence="6">
    <location>
        <begin position="58"/>
        <end position="76"/>
    </location>
</feature>
<evidence type="ECO:0008006" key="9">
    <source>
        <dbReference type="Google" id="ProtNLM"/>
    </source>
</evidence>
<organism evidence="7 8">
    <name type="scientific">Eikenella corrodens</name>
    <dbReference type="NCBI Taxonomy" id="539"/>
    <lineage>
        <taxon>Bacteria</taxon>
        <taxon>Pseudomonadati</taxon>
        <taxon>Pseudomonadota</taxon>
        <taxon>Betaproteobacteria</taxon>
        <taxon>Neisseriales</taxon>
        <taxon>Neisseriaceae</taxon>
        <taxon>Eikenella</taxon>
    </lineage>
</organism>
<dbReference type="RefSeq" id="WP_064083871.1">
    <property type="nucleotide sequence ID" value="NZ_CAJPRZ010000020.1"/>
</dbReference>
<evidence type="ECO:0000313" key="7">
    <source>
        <dbReference type="EMBL" id="OAM15951.1"/>
    </source>
</evidence>
<dbReference type="InterPro" id="IPR006214">
    <property type="entry name" value="Bax_inhibitor_1-related"/>
</dbReference>
<evidence type="ECO:0000256" key="4">
    <source>
        <dbReference type="ARBA" id="ARBA00022989"/>
    </source>
</evidence>